<dbReference type="InterPro" id="IPR017853">
    <property type="entry name" value="GH"/>
</dbReference>
<organism evidence="2 3">
    <name type="scientific">Sphaerochaeta pleomorpha (strain ATCC BAA-1885 / DSM 22778 / Grapes)</name>
    <dbReference type="NCBI Taxonomy" id="158190"/>
    <lineage>
        <taxon>Bacteria</taxon>
        <taxon>Pseudomonadati</taxon>
        <taxon>Spirochaetota</taxon>
        <taxon>Spirochaetia</taxon>
        <taxon>Spirochaetales</taxon>
        <taxon>Sphaerochaetaceae</taxon>
        <taxon>Sphaerochaeta</taxon>
    </lineage>
</organism>
<reference evidence="2 3" key="1">
    <citation type="submission" date="2011-11" db="EMBL/GenBank/DDBJ databases">
        <title>Complete sequence of Spirochaeta sp. grapes.</title>
        <authorList>
            <consortium name="US DOE Joint Genome Institute"/>
            <person name="Lucas S."/>
            <person name="Han J."/>
            <person name="Lapidus A."/>
            <person name="Cheng J.-F."/>
            <person name="Goodwin L."/>
            <person name="Pitluck S."/>
            <person name="Peters L."/>
            <person name="Ovchinnikova G."/>
            <person name="Munk A.C."/>
            <person name="Detter J.C."/>
            <person name="Han C."/>
            <person name="Tapia R."/>
            <person name="Land M."/>
            <person name="Hauser L."/>
            <person name="Kyrpides N."/>
            <person name="Ivanova N."/>
            <person name="Pagani I."/>
            <person name="Ritalahtilisa K."/>
            <person name="Loeffler F."/>
            <person name="Woyke T."/>
        </authorList>
    </citation>
    <scope>NUCLEOTIDE SEQUENCE [LARGE SCALE GENOMIC DNA]</scope>
    <source>
        <strain evidence="3">ATCC BAA-1885 / DSM 22778 / Grapes</strain>
    </source>
</reference>
<dbReference type="Pfam" id="PF19773">
    <property type="entry name" value="DUF6259"/>
    <property type="match status" value="1"/>
</dbReference>
<evidence type="ECO:0000259" key="1">
    <source>
        <dbReference type="Pfam" id="PF19773"/>
    </source>
</evidence>
<protein>
    <recommendedName>
        <fullName evidence="1">DUF6259 domain-containing protein</fullName>
    </recommendedName>
</protein>
<dbReference type="HOGENOM" id="CLU_384895_0_0_12"/>
<gene>
    <name evidence="2" type="ordered locus">SpiGrapes_2415</name>
</gene>
<dbReference type="OrthoDB" id="1097392at2"/>
<dbReference type="STRING" id="158190.SpiGrapes_2415"/>
<dbReference type="EMBL" id="CP003155">
    <property type="protein sequence ID" value="AEV30185.1"/>
    <property type="molecule type" value="Genomic_DNA"/>
</dbReference>
<dbReference type="Proteomes" id="UP000005632">
    <property type="component" value="Chromosome"/>
</dbReference>
<proteinExistence type="predicted"/>
<evidence type="ECO:0000313" key="3">
    <source>
        <dbReference type="Proteomes" id="UP000005632"/>
    </source>
</evidence>
<dbReference type="KEGG" id="sgp:SpiGrapes_2415"/>
<dbReference type="RefSeq" id="WP_014271026.1">
    <property type="nucleotide sequence ID" value="NC_016633.1"/>
</dbReference>
<feature type="domain" description="DUF6259" evidence="1">
    <location>
        <begin position="242"/>
        <end position="532"/>
    </location>
</feature>
<sequence length="677" mass="77399">MYTLEGRNILYRINEKGNVTSFLYKKTGNDYVKSEGRLWKMILAGKGREVEIPVSSIDQEFTASCNDKNLTLVYGSIKVRGIPRPISVIIHIQLENDSLKVWSSIENNDEELSVMEIFISAASGVRSIAGNSADDALAWPYLMGMKIKNPAFSDLSVYSGFRKYERHDQFHTDLDSTYPSRLSMKWFDLYCPTEGLYIASHGLTANTICMHVERDVKANLLSLGVCRYPFLGYGERQESEVTVYQPHEGDWHAGARMYRKFMTSTGQWKKDESPSWARDFTGWLRIIFQPQHCEPNFTFHDIPRLYDQAESCGIKTLFIMGWEQEGFARQWPDYVVSSDLGGEDYLRKGIEYIHSKGGKVIMFLSYSLIDHKSDFYINGPGKTCTIKNAWGEEIPFAETYCGEGTYRKITNPPMPMYLACPGSDEWQRKMLASADACLKFGCDGVLYDLGGLPAYFCFDKHHDHRIPSEAYESKADRYRELHAHIHDSGPDRIILMEHCVDIFNQHMDVVHGTNHLKSENEFIELYRYTFPEVVMTNRESGEDDSDYRNNCNKTFLYGLRFDMTIFRCCGTFDDIPLYRAYLKQLNEIRLAHRDTLLDGCFVDEFGFEINDVMADGAPVSYDEGKLKAKSYMSTSGKLTVVLWNRTDLAMDISLTFIGSGCRASVHISAQSIAVCEN</sequence>
<name>G8QTE4_SPHPG</name>
<dbReference type="SUPFAM" id="SSF51445">
    <property type="entry name" value="(Trans)glycosidases"/>
    <property type="match status" value="1"/>
</dbReference>
<keyword evidence="3" id="KW-1185">Reference proteome</keyword>
<dbReference type="InterPro" id="IPR046226">
    <property type="entry name" value="DUF6259"/>
</dbReference>
<accession>G8QTE4</accession>
<dbReference type="eggNOG" id="COG0366">
    <property type="taxonomic scope" value="Bacteria"/>
</dbReference>
<dbReference type="AlphaFoldDB" id="G8QTE4"/>
<evidence type="ECO:0000313" key="2">
    <source>
        <dbReference type="EMBL" id="AEV30185.1"/>
    </source>
</evidence>